<accession>A0A3L8D4F2</accession>
<dbReference type="Proteomes" id="UP000279307">
    <property type="component" value="Chromosome 13"/>
</dbReference>
<comment type="caution">
    <text evidence="1">The sequence shown here is derived from an EMBL/GenBank/DDBJ whole genome shotgun (WGS) entry which is preliminary data.</text>
</comment>
<organism evidence="1 2">
    <name type="scientific">Ooceraea biroi</name>
    <name type="common">Clonal raider ant</name>
    <name type="synonym">Cerapachys biroi</name>
    <dbReference type="NCBI Taxonomy" id="2015173"/>
    <lineage>
        <taxon>Eukaryota</taxon>
        <taxon>Metazoa</taxon>
        <taxon>Ecdysozoa</taxon>
        <taxon>Arthropoda</taxon>
        <taxon>Hexapoda</taxon>
        <taxon>Insecta</taxon>
        <taxon>Pterygota</taxon>
        <taxon>Neoptera</taxon>
        <taxon>Endopterygota</taxon>
        <taxon>Hymenoptera</taxon>
        <taxon>Apocrita</taxon>
        <taxon>Aculeata</taxon>
        <taxon>Formicoidea</taxon>
        <taxon>Formicidae</taxon>
        <taxon>Dorylinae</taxon>
        <taxon>Ooceraea</taxon>
    </lineage>
</organism>
<proteinExistence type="predicted"/>
<name>A0A3L8D4F2_OOCBI</name>
<dbReference type="EMBL" id="QOIP01000013">
    <property type="protein sequence ID" value="RLU15280.1"/>
    <property type="molecule type" value="Genomic_DNA"/>
</dbReference>
<evidence type="ECO:0000313" key="1">
    <source>
        <dbReference type="EMBL" id="RLU15280.1"/>
    </source>
</evidence>
<dbReference type="AlphaFoldDB" id="A0A3L8D4F2"/>
<protein>
    <submittedName>
        <fullName evidence="1">Uncharacterized protein</fullName>
    </submittedName>
</protein>
<sequence>MRLAVSRYFPSFAERCEPATYDAYVRRFEFPQTPKKLGDPRVLDVGQVEAVSGSDAPSHRKRFVIREMGILTTCHPSSSRNSTALTSMCNKTTTLFILQACETRRRLYLSPHTGQEASDT</sequence>
<gene>
    <name evidence="1" type="ORF">DMN91_012274</name>
</gene>
<evidence type="ECO:0000313" key="2">
    <source>
        <dbReference type="Proteomes" id="UP000279307"/>
    </source>
</evidence>
<reference evidence="1 2" key="1">
    <citation type="journal article" date="2018" name="Genome Res.">
        <title>The genomic architecture and molecular evolution of ant odorant receptors.</title>
        <authorList>
            <person name="McKenzie S.K."/>
            <person name="Kronauer D.J.C."/>
        </authorList>
    </citation>
    <scope>NUCLEOTIDE SEQUENCE [LARGE SCALE GENOMIC DNA]</scope>
    <source>
        <strain evidence="1">Clonal line C1</strain>
    </source>
</reference>